<feature type="transmembrane region" description="Helical" evidence="1">
    <location>
        <begin position="180"/>
        <end position="208"/>
    </location>
</feature>
<proteinExistence type="predicted"/>
<feature type="transmembrane region" description="Helical" evidence="1">
    <location>
        <begin position="313"/>
        <end position="336"/>
    </location>
</feature>
<dbReference type="Proteomes" id="UP001290462">
    <property type="component" value="Unassembled WGS sequence"/>
</dbReference>
<feature type="transmembrane region" description="Helical" evidence="1">
    <location>
        <begin position="220"/>
        <end position="246"/>
    </location>
</feature>
<organism evidence="2 3">
    <name type="scientific">Carnobacterium maltaromaticum</name>
    <name type="common">Carnobacterium piscicola</name>
    <dbReference type="NCBI Taxonomy" id="2751"/>
    <lineage>
        <taxon>Bacteria</taxon>
        <taxon>Bacillati</taxon>
        <taxon>Bacillota</taxon>
        <taxon>Bacilli</taxon>
        <taxon>Lactobacillales</taxon>
        <taxon>Carnobacteriaceae</taxon>
        <taxon>Carnobacterium</taxon>
    </lineage>
</organism>
<dbReference type="RefSeq" id="WP_322808915.1">
    <property type="nucleotide sequence ID" value="NZ_JAVBVO010000003.1"/>
</dbReference>
<feature type="transmembrane region" description="Helical" evidence="1">
    <location>
        <begin position="74"/>
        <end position="96"/>
    </location>
</feature>
<feature type="transmembrane region" description="Helical" evidence="1">
    <location>
        <begin position="371"/>
        <end position="388"/>
    </location>
</feature>
<keyword evidence="1" id="KW-0472">Membrane</keyword>
<feature type="transmembrane region" description="Helical" evidence="1">
    <location>
        <begin position="47"/>
        <end position="67"/>
    </location>
</feature>
<dbReference type="AlphaFoldDB" id="A0AAW9JVY9"/>
<evidence type="ECO:0000313" key="3">
    <source>
        <dbReference type="Proteomes" id="UP001290462"/>
    </source>
</evidence>
<sequence>MLKKKGVIYLLSFFIPVCILLLNYIYLGIYPFGENTILKGDEFSQYILYYNYLYDFFHGNTNLFYSFESGLGMNFFAIFAYYLSSPFSLVILFFSRNGLPESLALITLLKIGTAGLTMCLYIVKNKYLSYAESLIFSTIYSLLTFSIAYSFNIMWLDAIYLLPLVLLGTDKLFKEKNNLLIISLVILFMSNFYMAYIVGAFAFLYFVMKLIIYKEKKIKLLFLFFFSVILAIGISAVIIVPTFFAIKGNSYDTFEMNNFFKLILSNSEFLTSLYKGTTDIFTTPNIFPSSLVLLVAPFFYFSPEVNKSEKISISFILLLLIFSVRVEGGNLIWHAFQTPTGYLQRFSFLISFVLIYMAIRSFRFLKEVHYVYLFISYGLNVLVISILWRTEYMNLKSFQMNLIFLTLVGIVLMVAINLKNKYSLVMILVVCSIDLYTNNKTIFIKMNENPGYNYTRENLYLNNKNMEKEIMDLKEKDTSFYRVNVLDKVTLNDSFRLNYKGMSNFNSLGNSVLNKSLNNLGYSTTLGLRTTAQNEGILPTDNLFGFKYLVSTSPFEKLGYERIESKNNVYLYQNKNYLPVGFIVKNKNEKMNSDNFFENQNSLLRNFGMDFDIFQVETPKSVEYVNLSSRKIGATEIVTKINPNEDGFLKYTFSNLENKELYNYIDTGKGFDGFGDFSLKTDQYNFFDYPTFHKEGIQDLGYNKDKSEMIVTLTPQKNETQIVRQSFYSVSEKNITEVSKQFQKEVLTKIKYKGNKLSGTVSSDSQGMLFLSIPFDKGWQLKVNNKKETIVNKNGFIGINLNSGDYQIKLVYIPKGFYLGLIISTSTLILFSILNIMKYKKVNRKDTLF</sequence>
<gene>
    <name evidence="2" type="ORF">RAK27_09030</name>
</gene>
<keyword evidence="1" id="KW-1133">Transmembrane helix</keyword>
<feature type="transmembrane region" description="Helical" evidence="1">
    <location>
        <begin position="135"/>
        <end position="160"/>
    </location>
</feature>
<feature type="transmembrane region" description="Helical" evidence="1">
    <location>
        <begin position="7"/>
        <end position="27"/>
    </location>
</feature>
<keyword evidence="1" id="KW-0812">Transmembrane</keyword>
<feature type="transmembrane region" description="Helical" evidence="1">
    <location>
        <begin position="280"/>
        <end position="301"/>
    </location>
</feature>
<protein>
    <submittedName>
        <fullName evidence="2">YfhO family protein</fullName>
    </submittedName>
</protein>
<name>A0AAW9JVY9_CARML</name>
<feature type="transmembrane region" description="Helical" evidence="1">
    <location>
        <begin position="102"/>
        <end position="123"/>
    </location>
</feature>
<dbReference type="EMBL" id="JAVBVO010000003">
    <property type="protein sequence ID" value="MDZ5758794.1"/>
    <property type="molecule type" value="Genomic_DNA"/>
</dbReference>
<dbReference type="InterPro" id="IPR018580">
    <property type="entry name" value="Uncharacterised_YfhO"/>
</dbReference>
<accession>A0AAW9JVY9</accession>
<dbReference type="Pfam" id="PF09586">
    <property type="entry name" value="YfhO"/>
    <property type="match status" value="1"/>
</dbReference>
<evidence type="ECO:0000313" key="2">
    <source>
        <dbReference type="EMBL" id="MDZ5758794.1"/>
    </source>
</evidence>
<feature type="transmembrane region" description="Helical" evidence="1">
    <location>
        <begin position="342"/>
        <end position="359"/>
    </location>
</feature>
<dbReference type="PANTHER" id="PTHR38454:SF1">
    <property type="entry name" value="INTEGRAL MEMBRANE PROTEIN"/>
    <property type="match status" value="1"/>
</dbReference>
<dbReference type="PANTHER" id="PTHR38454">
    <property type="entry name" value="INTEGRAL MEMBRANE PROTEIN-RELATED"/>
    <property type="match status" value="1"/>
</dbReference>
<feature type="transmembrane region" description="Helical" evidence="1">
    <location>
        <begin position="817"/>
        <end position="837"/>
    </location>
</feature>
<comment type="caution">
    <text evidence="2">The sequence shown here is derived from an EMBL/GenBank/DDBJ whole genome shotgun (WGS) entry which is preliminary data.</text>
</comment>
<reference evidence="2" key="1">
    <citation type="submission" date="2023-08" db="EMBL/GenBank/DDBJ databases">
        <title>Genomic characterization of piscicolin 126 produced by Carnobacterium maltaromaticum CM22 strain isolated from salmon (Salmo salar).</title>
        <authorList>
            <person name="Gonzalez-Gragera E."/>
            <person name="Garcia-Lopez J.D."/>
            <person name="Teso-Perez C."/>
            <person name="Gimenez-Hernandez I."/>
            <person name="Peralta-Sanchez J.M."/>
            <person name="Valdivia E."/>
            <person name="Montalban-Lopez M."/>
            <person name="Martin-Platero A.M."/>
            <person name="Banos A."/>
            <person name="Martinez-Bueno M."/>
        </authorList>
    </citation>
    <scope>NUCLEOTIDE SEQUENCE</scope>
    <source>
        <strain evidence="2">CM22</strain>
    </source>
</reference>
<feature type="transmembrane region" description="Helical" evidence="1">
    <location>
        <begin position="400"/>
        <end position="418"/>
    </location>
</feature>
<evidence type="ECO:0000256" key="1">
    <source>
        <dbReference type="SAM" id="Phobius"/>
    </source>
</evidence>